<accession>A0AAV4SR43</accession>
<evidence type="ECO:0000313" key="1">
    <source>
        <dbReference type="EMBL" id="GIY36823.1"/>
    </source>
</evidence>
<proteinExistence type="predicted"/>
<comment type="caution">
    <text evidence="1">The sequence shown here is derived from an EMBL/GenBank/DDBJ whole genome shotgun (WGS) entry which is preliminary data.</text>
</comment>
<evidence type="ECO:0000313" key="2">
    <source>
        <dbReference type="Proteomes" id="UP001054945"/>
    </source>
</evidence>
<name>A0AAV4SR43_CAEEX</name>
<gene>
    <name evidence="1" type="ORF">CEXT_154891</name>
</gene>
<protein>
    <submittedName>
        <fullName evidence="1">Uncharacterized protein</fullName>
    </submittedName>
</protein>
<organism evidence="1 2">
    <name type="scientific">Caerostris extrusa</name>
    <name type="common">Bark spider</name>
    <name type="synonym">Caerostris bankana</name>
    <dbReference type="NCBI Taxonomy" id="172846"/>
    <lineage>
        <taxon>Eukaryota</taxon>
        <taxon>Metazoa</taxon>
        <taxon>Ecdysozoa</taxon>
        <taxon>Arthropoda</taxon>
        <taxon>Chelicerata</taxon>
        <taxon>Arachnida</taxon>
        <taxon>Araneae</taxon>
        <taxon>Araneomorphae</taxon>
        <taxon>Entelegynae</taxon>
        <taxon>Araneoidea</taxon>
        <taxon>Araneidae</taxon>
        <taxon>Caerostris</taxon>
    </lineage>
</organism>
<reference evidence="1 2" key="1">
    <citation type="submission" date="2021-06" db="EMBL/GenBank/DDBJ databases">
        <title>Caerostris extrusa draft genome.</title>
        <authorList>
            <person name="Kono N."/>
            <person name="Arakawa K."/>
        </authorList>
    </citation>
    <scope>NUCLEOTIDE SEQUENCE [LARGE SCALE GENOMIC DNA]</scope>
</reference>
<dbReference type="Proteomes" id="UP001054945">
    <property type="component" value="Unassembled WGS sequence"/>
</dbReference>
<dbReference type="EMBL" id="BPLR01010094">
    <property type="protein sequence ID" value="GIY36823.1"/>
    <property type="molecule type" value="Genomic_DNA"/>
</dbReference>
<sequence length="121" mass="14145">MLTEPTVKQVFELLLIFINNRIRSPTLSCVMLWFISDAFTLMFCTSLWTIEANAAVPKYWRVPRKKDRKKYASIPVVNLSWFWPVMKGMRNNKIETCCPKAMVRVNDIQSSTFLIRLIALV</sequence>
<dbReference type="AlphaFoldDB" id="A0AAV4SR43"/>
<keyword evidence="2" id="KW-1185">Reference proteome</keyword>